<dbReference type="EMBL" id="KN832876">
    <property type="protein sequence ID" value="KIN00827.1"/>
    <property type="molecule type" value="Genomic_DNA"/>
</dbReference>
<protein>
    <recommendedName>
        <fullName evidence="2">Exportin-5 C-terminal domain-containing protein</fullName>
    </recommendedName>
</protein>
<keyword evidence="4" id="KW-1185">Reference proteome</keyword>
<evidence type="ECO:0000259" key="2">
    <source>
        <dbReference type="Pfam" id="PF19273"/>
    </source>
</evidence>
<dbReference type="SUPFAM" id="SSF48371">
    <property type="entry name" value="ARM repeat"/>
    <property type="match status" value="1"/>
</dbReference>
<dbReference type="InterPro" id="IPR011989">
    <property type="entry name" value="ARM-like"/>
</dbReference>
<dbReference type="GO" id="GO:0003723">
    <property type="term" value="F:RNA binding"/>
    <property type="evidence" value="ECO:0007669"/>
    <property type="project" value="TreeGrafter"/>
</dbReference>
<dbReference type="Proteomes" id="UP000054321">
    <property type="component" value="Unassembled WGS sequence"/>
</dbReference>
<dbReference type="GO" id="GO:0006611">
    <property type="term" value="P:protein export from nucleus"/>
    <property type="evidence" value="ECO:0007669"/>
    <property type="project" value="InterPro"/>
</dbReference>
<feature type="region of interest" description="Disordered" evidence="1">
    <location>
        <begin position="1"/>
        <end position="22"/>
    </location>
</feature>
<dbReference type="InParanoid" id="A0A0C3HES3"/>
<dbReference type="OrthoDB" id="2215036at2759"/>
<feature type="compositionally biased region" description="Basic and acidic residues" evidence="1">
    <location>
        <begin position="1209"/>
        <end position="1229"/>
    </location>
</feature>
<dbReference type="Pfam" id="PF19273">
    <property type="entry name" value="Exportin-5"/>
    <property type="match status" value="1"/>
</dbReference>
<proteinExistence type="predicted"/>
<evidence type="ECO:0000256" key="1">
    <source>
        <dbReference type="SAM" id="MobiDB-lite"/>
    </source>
</evidence>
<dbReference type="InterPro" id="IPR045478">
    <property type="entry name" value="Exportin-5_C"/>
</dbReference>
<dbReference type="STRING" id="913774.A0A0C3HES3"/>
<dbReference type="Gene3D" id="1.25.10.10">
    <property type="entry name" value="Leucine-rich Repeat Variant"/>
    <property type="match status" value="1"/>
</dbReference>
<dbReference type="PANTHER" id="PTHR11223">
    <property type="entry name" value="EXPORTIN 1/5"/>
    <property type="match status" value="1"/>
</dbReference>
<dbReference type="PANTHER" id="PTHR11223:SF3">
    <property type="entry name" value="EXPORTIN-5"/>
    <property type="match status" value="1"/>
</dbReference>
<gene>
    <name evidence="3" type="ORF">OIDMADRAFT_53971</name>
</gene>
<dbReference type="GO" id="GO:0005049">
    <property type="term" value="F:nuclear export signal receptor activity"/>
    <property type="evidence" value="ECO:0007669"/>
    <property type="project" value="InterPro"/>
</dbReference>
<dbReference type="GO" id="GO:0005634">
    <property type="term" value="C:nucleus"/>
    <property type="evidence" value="ECO:0007669"/>
    <property type="project" value="TreeGrafter"/>
</dbReference>
<evidence type="ECO:0000313" key="4">
    <source>
        <dbReference type="Proteomes" id="UP000054321"/>
    </source>
</evidence>
<dbReference type="HOGENOM" id="CLU_003712_0_0_1"/>
<accession>A0A0C3HES3</accession>
<reference evidence="3 4" key="1">
    <citation type="submission" date="2014-04" db="EMBL/GenBank/DDBJ databases">
        <authorList>
            <consortium name="DOE Joint Genome Institute"/>
            <person name="Kuo A."/>
            <person name="Martino E."/>
            <person name="Perotto S."/>
            <person name="Kohler A."/>
            <person name="Nagy L.G."/>
            <person name="Floudas D."/>
            <person name="Copeland A."/>
            <person name="Barry K.W."/>
            <person name="Cichocki N."/>
            <person name="Veneault-Fourrey C."/>
            <person name="LaButti K."/>
            <person name="Lindquist E.A."/>
            <person name="Lipzen A."/>
            <person name="Lundell T."/>
            <person name="Morin E."/>
            <person name="Murat C."/>
            <person name="Sun H."/>
            <person name="Tunlid A."/>
            <person name="Henrissat B."/>
            <person name="Grigoriev I.V."/>
            <person name="Hibbett D.S."/>
            <person name="Martin F."/>
            <person name="Nordberg H.P."/>
            <person name="Cantor M.N."/>
            <person name="Hua S.X."/>
        </authorList>
    </citation>
    <scope>NUCLEOTIDE SEQUENCE [LARGE SCALE GENOMIC DNA]</scope>
    <source>
        <strain evidence="3 4">Zn</strain>
    </source>
</reference>
<dbReference type="InterPro" id="IPR045065">
    <property type="entry name" value="XPO1/5"/>
</dbReference>
<evidence type="ECO:0000313" key="3">
    <source>
        <dbReference type="EMBL" id="KIN00827.1"/>
    </source>
</evidence>
<dbReference type="GO" id="GO:0042565">
    <property type="term" value="C:RNA nuclear export complex"/>
    <property type="evidence" value="ECO:0007669"/>
    <property type="project" value="TreeGrafter"/>
</dbReference>
<dbReference type="GO" id="GO:0006405">
    <property type="term" value="P:RNA export from nucleus"/>
    <property type="evidence" value="ECO:0007669"/>
    <property type="project" value="TreeGrafter"/>
</dbReference>
<dbReference type="FunCoup" id="A0A0C3HES3">
    <property type="interactions" value="775"/>
</dbReference>
<name>A0A0C3HES3_OIDMZ</name>
<feature type="domain" description="Exportin-5 C-terminal" evidence="2">
    <location>
        <begin position="349"/>
        <end position="1197"/>
    </location>
</feature>
<dbReference type="InterPro" id="IPR016024">
    <property type="entry name" value="ARM-type_fold"/>
</dbReference>
<dbReference type="AlphaFoldDB" id="A0A0C3HES3"/>
<feature type="region of interest" description="Disordered" evidence="1">
    <location>
        <begin position="1202"/>
        <end position="1243"/>
    </location>
</feature>
<sequence length="1243" mass="140401">MSGSTNGHTAAVEGSDEQINGGSTALLPRIHEALQLVHSPYSPNHARRQASEFLEDVKADDEAPYHGYTLASDKTQEAVVRHYALSLLEHAVKHKWVQYSPAQATALQEWIVQLSQAIAPDDPLYLRNKTAQLWVEIAKRSWGAEWMDMDELLVRLWEITGSIVHKEFVLYVLETLSEEIFNGEDTVAILREGALSKACVEIFTPAIVLAEAFPSRQIGAKIRYGEEGWLVRLGELLKQCLEADLAQNPEYQTCAVKTLAVYRSVMPWAVPRAIASSSCVERMCACLAAPSVPMQLASVESLHSLYCRAQFTDEEFLELVCPLYTSQMVNLLRRLYEWSTIDPHEIDDEKYLFSKKFSEMVSNVGTFIEQKISVIPEDCDLPNLLNLLLAIAQSSSFVISIPILVTWTRLLRSDLIGRSATINPLIGPLLELCSSRLIRYESIPGESNDPSLLFLHEDIDTVPERHAFLGNYRRYAVQIIELIVRQKQSEAIYHILNQVDQSMQQLYDDQPPFAIERYSKTSTPILRVDAQFTVVEAALKGYMKWRAVHGSNPQQDEQQRITMESNLEGWCERLLDMNFEDPIIRKRIIQLAVAFSTTALDKKVDFMLKVLQHILMSQAVERPEHGPFSDAVKELHADSMHELQRLATKMPDQLLDVYPQLEAKVNEIISSGAVHVKRQVSYQTFLFTIILRTTKIDPESQLQKLRAFIQPVEQLWQNPELSDAISSFSGFCKLLGLDKVKDYLVSRRAHEIQDWGLHQLDAEGQAIQMELDERVRALPLRTTKSFFGSSTEKIEKNTPVHKITCLLWRDTLPVILPNLLKFLSHAHAFHNPENWIGLPTEMLSTVGYILTDRFWQAGISAGSKDDFYARVSGTKTTMEGFASSIRGAVRTVREACYSILWCMSKLDVDFYGFNELPGPLAHALFADAHRLSSHQLIALLNVVRLIVDDCPVELRSHFVPPVLATCFAQMDAKCTSEWEKLAHRQVVPTDGDDLTTEMKEESILRQLTHTAVMMIGAFLDPDRPATSKDASTYAPENNPLPGYPSMRKFCLTSSTILEPLLLFCTHTIRVRDGRCCGVVLRVFRSIVPDFASDQESPISASIREFISTDVLKACISSLNEPYFVDLHRDLAQLIASILIYYSPMTGTPKQILLSLPGVEERSVDKCIDYITRPAVQQRQQRALVLDLLRDVKGVSISEQGRITKSASAARKDRSKMQQEFMKEQTEPRRSSPSLEGVAGMFNE</sequence>
<organism evidence="3 4">
    <name type="scientific">Oidiodendron maius (strain Zn)</name>
    <dbReference type="NCBI Taxonomy" id="913774"/>
    <lineage>
        <taxon>Eukaryota</taxon>
        <taxon>Fungi</taxon>
        <taxon>Dikarya</taxon>
        <taxon>Ascomycota</taxon>
        <taxon>Pezizomycotina</taxon>
        <taxon>Leotiomycetes</taxon>
        <taxon>Leotiomycetes incertae sedis</taxon>
        <taxon>Myxotrichaceae</taxon>
        <taxon>Oidiodendron</taxon>
    </lineage>
</organism>
<dbReference type="GO" id="GO:0005737">
    <property type="term" value="C:cytoplasm"/>
    <property type="evidence" value="ECO:0007669"/>
    <property type="project" value="TreeGrafter"/>
</dbReference>
<reference evidence="4" key="2">
    <citation type="submission" date="2015-01" db="EMBL/GenBank/DDBJ databases">
        <title>Evolutionary Origins and Diversification of the Mycorrhizal Mutualists.</title>
        <authorList>
            <consortium name="DOE Joint Genome Institute"/>
            <consortium name="Mycorrhizal Genomics Consortium"/>
            <person name="Kohler A."/>
            <person name="Kuo A."/>
            <person name="Nagy L.G."/>
            <person name="Floudas D."/>
            <person name="Copeland A."/>
            <person name="Barry K.W."/>
            <person name="Cichocki N."/>
            <person name="Veneault-Fourrey C."/>
            <person name="LaButti K."/>
            <person name="Lindquist E.A."/>
            <person name="Lipzen A."/>
            <person name="Lundell T."/>
            <person name="Morin E."/>
            <person name="Murat C."/>
            <person name="Riley R."/>
            <person name="Ohm R."/>
            <person name="Sun H."/>
            <person name="Tunlid A."/>
            <person name="Henrissat B."/>
            <person name="Grigoriev I.V."/>
            <person name="Hibbett D.S."/>
            <person name="Martin F."/>
        </authorList>
    </citation>
    <scope>NUCLEOTIDE SEQUENCE [LARGE SCALE GENOMIC DNA]</scope>
    <source>
        <strain evidence="4">Zn</strain>
    </source>
</reference>